<evidence type="ECO:0000256" key="2">
    <source>
        <dbReference type="ARBA" id="ARBA00022723"/>
    </source>
</evidence>
<keyword evidence="6 8" id="KW-0239">DNA-directed DNA polymerase</keyword>
<keyword evidence="2" id="KW-0479">Metal-binding</keyword>
<keyword evidence="4" id="KW-0862">Zinc</keyword>
<dbReference type="Gene3D" id="3.40.50.300">
    <property type="entry name" value="P-loop containing nucleotide triphosphate hydrolases"/>
    <property type="match status" value="1"/>
</dbReference>
<dbReference type="PANTHER" id="PTHR11669">
    <property type="entry name" value="REPLICATION FACTOR C / DNA POLYMERASE III GAMMA-TAU SUBUNIT"/>
    <property type="match status" value="1"/>
</dbReference>
<evidence type="ECO:0000256" key="3">
    <source>
        <dbReference type="ARBA" id="ARBA00022741"/>
    </source>
</evidence>
<feature type="compositionally biased region" description="Basic and acidic residues" evidence="9">
    <location>
        <begin position="318"/>
        <end position="330"/>
    </location>
</feature>
<evidence type="ECO:0000313" key="11">
    <source>
        <dbReference type="EMBL" id="RYC74443.1"/>
    </source>
</evidence>
<keyword evidence="8" id="KW-0235">DNA replication</keyword>
<accession>A0ABY0FMN2</accession>
<protein>
    <recommendedName>
        <fullName evidence="8">DNA polymerase III subunit gamma/tau</fullName>
        <ecNumber evidence="8">2.7.7.7</ecNumber>
    </recommendedName>
</protein>
<name>A0ABY0FMN2_9BACT</name>
<feature type="compositionally biased region" description="Polar residues" evidence="9">
    <location>
        <begin position="332"/>
        <end position="343"/>
    </location>
</feature>
<comment type="function">
    <text evidence="8">DNA polymerase III is a complex, multichain enzyme responsible for most of the replicative synthesis in bacteria. This DNA polymerase also exhibits 3' to 5' exonuclease activity.</text>
</comment>
<dbReference type="RefSeq" id="WP_129735230.1">
    <property type="nucleotide sequence ID" value="NZ_PRLM01000006.1"/>
</dbReference>
<dbReference type="InterPro" id="IPR045085">
    <property type="entry name" value="HLD_clamp_pol_III_gamma_tau"/>
</dbReference>
<dbReference type="Gene3D" id="1.10.8.60">
    <property type="match status" value="1"/>
</dbReference>
<dbReference type="CDD" id="cd00009">
    <property type="entry name" value="AAA"/>
    <property type="match status" value="1"/>
</dbReference>
<feature type="domain" description="AAA+ ATPase" evidence="10">
    <location>
        <begin position="35"/>
        <end position="163"/>
    </location>
</feature>
<comment type="caution">
    <text evidence="11">The sequence shown here is derived from an EMBL/GenBank/DDBJ whole genome shotgun (WGS) entry which is preliminary data.</text>
</comment>
<proteinExistence type="inferred from homology"/>
<evidence type="ECO:0000256" key="6">
    <source>
        <dbReference type="ARBA" id="ARBA00022932"/>
    </source>
</evidence>
<evidence type="ECO:0000256" key="5">
    <source>
        <dbReference type="ARBA" id="ARBA00022840"/>
    </source>
</evidence>
<comment type="similarity">
    <text evidence="1 8">Belongs to the DnaX/STICHEL family.</text>
</comment>
<dbReference type="PANTHER" id="PTHR11669:SF0">
    <property type="entry name" value="PROTEIN STICHEL-LIKE 2"/>
    <property type="match status" value="1"/>
</dbReference>
<keyword evidence="8 11" id="KW-0548">Nucleotidyltransferase</keyword>
<dbReference type="NCBIfam" id="TIGR02397">
    <property type="entry name" value="dnaX_nterm"/>
    <property type="match status" value="1"/>
</dbReference>
<keyword evidence="5 8" id="KW-0067">ATP-binding</keyword>
<dbReference type="SUPFAM" id="SSF52540">
    <property type="entry name" value="P-loop containing nucleoside triphosphate hydrolases"/>
    <property type="match status" value="1"/>
</dbReference>
<comment type="subunit">
    <text evidence="8">DNA polymerase III contains a core (composed of alpha, epsilon and theta chains) that associates with a tau subunit. This core dimerizes to form the POLIII' complex. PolIII' associates with the gamma complex (composed of gamma, delta, delta', psi and chi chains) and with the beta chain to form the complete DNA polymerase III complex.</text>
</comment>
<keyword evidence="12" id="KW-1185">Reference proteome</keyword>
<dbReference type="EC" id="2.7.7.7" evidence="8"/>
<dbReference type="InterPro" id="IPR050238">
    <property type="entry name" value="DNA_Rep/Repair_Clamp_Loader"/>
</dbReference>
<evidence type="ECO:0000259" key="10">
    <source>
        <dbReference type="SMART" id="SM00382"/>
    </source>
</evidence>
<dbReference type="InterPro" id="IPR003593">
    <property type="entry name" value="AAA+_ATPase"/>
</dbReference>
<gene>
    <name evidence="8 11" type="primary">dnaX</name>
    <name evidence="11" type="ORF">G3RUM_00598</name>
</gene>
<organism evidence="11 12">
    <name type="scientific">Candidatus Nanosyncoccus alces</name>
    <dbReference type="NCBI Taxonomy" id="2171997"/>
    <lineage>
        <taxon>Bacteria</taxon>
        <taxon>Candidatus Saccharimonadota</taxon>
        <taxon>Candidatus Nanosyncoccalia</taxon>
        <taxon>Candidatus Nanosyncoccales</taxon>
        <taxon>Candidatus Nanosyncoccaceae</taxon>
        <taxon>Candidatus Nanosyncoccus</taxon>
    </lineage>
</organism>
<dbReference type="Pfam" id="PF22608">
    <property type="entry name" value="DNAX_ATPase_lid"/>
    <property type="match status" value="1"/>
</dbReference>
<dbReference type="EMBL" id="PRLM01000006">
    <property type="protein sequence ID" value="RYC74443.1"/>
    <property type="molecule type" value="Genomic_DNA"/>
</dbReference>
<evidence type="ECO:0000256" key="4">
    <source>
        <dbReference type="ARBA" id="ARBA00022833"/>
    </source>
</evidence>
<dbReference type="CDD" id="cd18137">
    <property type="entry name" value="HLD_clamp_pol_III_gamma_tau"/>
    <property type="match status" value="1"/>
</dbReference>
<keyword evidence="8 11" id="KW-0808">Transferase</keyword>
<feature type="region of interest" description="Disordered" evidence="9">
    <location>
        <begin position="311"/>
        <end position="345"/>
    </location>
</feature>
<sequence length="452" mass="49667">MKNLYRRYRPVKLEDVVGQPQVTEPLAKSLELKKIGHAYLFIGPRGTGKTSVARIFAHEVNGFNYELEDDYVDIIEIDGASNRGIDNIRELREKAAIAPTSGKYKIYIIDEVHMLTKEAFNALLKTLEEPPAHVIFIMATTDAYKVPVTITSRAQTYTFKLADSKTMFGHLRTIADQEKIKIADEALNIIVKRGGGSFRDSLSLLDQISTLSDQEITKELVISVMGLPEGEKIAELLTEYTTGNIAKIATLLKDLLSNGIKPETLAEEMISTIIAEPKPNLLTLLARLPEVKAPFAEAKLLVALACSPSVTSGAHVPEQSDRKMSSEKDVVTTPSTNKNTTAAPSADFDWNTFTSKVQSMNDAVYSQLVKTSHELLGGVLHIYPERKIVKTILSRDNNKRLLSEAAGGNTKITIHEFGETPSQVPKDDVLDKISGIMGGEVRNDGGGNPFEE</sequence>
<keyword evidence="3 8" id="KW-0547">Nucleotide-binding</keyword>
<dbReference type="SMART" id="SM00382">
    <property type="entry name" value="AAA"/>
    <property type="match status" value="1"/>
</dbReference>
<dbReference type="InterPro" id="IPR027417">
    <property type="entry name" value="P-loop_NTPase"/>
</dbReference>
<dbReference type="Proteomes" id="UP001191019">
    <property type="component" value="Unassembled WGS sequence"/>
</dbReference>
<evidence type="ECO:0000256" key="9">
    <source>
        <dbReference type="SAM" id="MobiDB-lite"/>
    </source>
</evidence>
<comment type="catalytic activity">
    <reaction evidence="7 8">
        <text>DNA(n) + a 2'-deoxyribonucleoside 5'-triphosphate = DNA(n+1) + diphosphate</text>
        <dbReference type="Rhea" id="RHEA:22508"/>
        <dbReference type="Rhea" id="RHEA-COMP:17339"/>
        <dbReference type="Rhea" id="RHEA-COMP:17340"/>
        <dbReference type="ChEBI" id="CHEBI:33019"/>
        <dbReference type="ChEBI" id="CHEBI:61560"/>
        <dbReference type="ChEBI" id="CHEBI:173112"/>
        <dbReference type="EC" id="2.7.7.7"/>
    </reaction>
</comment>
<evidence type="ECO:0000256" key="8">
    <source>
        <dbReference type="RuleBase" id="RU364063"/>
    </source>
</evidence>
<dbReference type="PRINTS" id="PR00300">
    <property type="entry name" value="CLPPROTEASEA"/>
</dbReference>
<dbReference type="GO" id="GO:0003887">
    <property type="term" value="F:DNA-directed DNA polymerase activity"/>
    <property type="evidence" value="ECO:0007669"/>
    <property type="project" value="UniProtKB-EC"/>
</dbReference>
<dbReference type="Pfam" id="PF13177">
    <property type="entry name" value="DNA_pol3_delta2"/>
    <property type="match status" value="1"/>
</dbReference>
<dbReference type="InterPro" id="IPR001270">
    <property type="entry name" value="ClpA/B"/>
</dbReference>
<evidence type="ECO:0000256" key="7">
    <source>
        <dbReference type="ARBA" id="ARBA00049244"/>
    </source>
</evidence>
<evidence type="ECO:0000256" key="1">
    <source>
        <dbReference type="ARBA" id="ARBA00006360"/>
    </source>
</evidence>
<evidence type="ECO:0000313" key="12">
    <source>
        <dbReference type="Proteomes" id="UP001191019"/>
    </source>
</evidence>
<reference evidence="11 12" key="2">
    <citation type="journal article" date="2020" name="Cell Rep.">
        <title>Acquisition and Adaptation of Ultra-small Parasitic Reduced Genome Bacteria to Mammalian Hosts.</title>
        <authorList>
            <person name="McLean J.S."/>
            <person name="Bor B."/>
            <person name="Kerns K.A."/>
            <person name="Liu Q."/>
            <person name="To T.T."/>
            <person name="Solden L."/>
            <person name="Hendrickson E.L."/>
            <person name="Wrighton K."/>
            <person name="Shi W."/>
            <person name="He X."/>
        </authorList>
    </citation>
    <scope>NUCLEOTIDE SEQUENCE [LARGE SCALE GENOMIC DNA]</scope>
    <source>
        <strain evidence="11 12">TM7_G3_2_Rum_HOT_351B</strain>
    </source>
</reference>
<dbReference type="InterPro" id="IPR012763">
    <property type="entry name" value="DNA_pol_III_sug/sutau_N"/>
</dbReference>
<reference evidence="11 12" key="1">
    <citation type="journal article" date="2018" name="bioRxiv">
        <title>Evidence of independent acquisition and adaption of ultra-small bacteria to human hosts across the highly diverse yet reduced genomes of the phylum Saccharibacteria.</title>
        <authorList>
            <person name="McLean J.S."/>
            <person name="Bor B."/>
            <person name="To T.T."/>
            <person name="Liu Q."/>
            <person name="Kearns K.A."/>
            <person name="Solden L.M."/>
            <person name="Wrighton K.C."/>
            <person name="He X."/>
            <person name="Shi W."/>
        </authorList>
    </citation>
    <scope>NUCLEOTIDE SEQUENCE [LARGE SCALE GENOMIC DNA]</scope>
    <source>
        <strain evidence="11 12">TM7_G3_2_Rum_HOT_351B</strain>
    </source>
</reference>